<dbReference type="InterPro" id="IPR002078">
    <property type="entry name" value="Sigma_54_int"/>
</dbReference>
<keyword evidence="1" id="KW-0547">Nucleotide-binding</keyword>
<dbReference type="InterPro" id="IPR025943">
    <property type="entry name" value="Sigma_54_int_dom_ATP-bd_2"/>
</dbReference>
<organism evidence="9 10">
    <name type="scientific">Anaeromyxobacter oryzae</name>
    <dbReference type="NCBI Taxonomy" id="2918170"/>
    <lineage>
        <taxon>Bacteria</taxon>
        <taxon>Pseudomonadati</taxon>
        <taxon>Myxococcota</taxon>
        <taxon>Myxococcia</taxon>
        <taxon>Myxococcales</taxon>
        <taxon>Cystobacterineae</taxon>
        <taxon>Anaeromyxobacteraceae</taxon>
        <taxon>Anaeromyxobacter</taxon>
    </lineage>
</organism>
<dbReference type="Pfam" id="PF02954">
    <property type="entry name" value="HTH_8"/>
    <property type="match status" value="1"/>
</dbReference>
<dbReference type="PANTHER" id="PTHR32071:SF57">
    <property type="entry name" value="C4-DICARBOXYLATE TRANSPORT TRANSCRIPTIONAL REGULATORY PROTEIN DCTD"/>
    <property type="match status" value="1"/>
</dbReference>
<dbReference type="EMBL" id="AP025591">
    <property type="protein sequence ID" value="BDG05074.1"/>
    <property type="molecule type" value="Genomic_DNA"/>
</dbReference>
<dbReference type="PROSITE" id="PS00688">
    <property type="entry name" value="SIGMA54_INTERACT_3"/>
    <property type="match status" value="1"/>
</dbReference>
<proteinExistence type="predicted"/>
<accession>A0ABN6MVU8</accession>
<keyword evidence="6" id="KW-0597">Phosphoprotein</keyword>
<dbReference type="SUPFAM" id="SSF52172">
    <property type="entry name" value="CheY-like"/>
    <property type="match status" value="1"/>
</dbReference>
<evidence type="ECO:0000313" key="9">
    <source>
        <dbReference type="EMBL" id="BDG05074.1"/>
    </source>
</evidence>
<keyword evidence="2" id="KW-0067">ATP-binding</keyword>
<keyword evidence="4" id="KW-0238">DNA-binding</keyword>
<protein>
    <submittedName>
        <fullName evidence="9">Sigma-54-dependent Fis family transcriptional regulator</fullName>
    </submittedName>
</protein>
<evidence type="ECO:0000313" key="10">
    <source>
        <dbReference type="Proteomes" id="UP001162891"/>
    </source>
</evidence>
<dbReference type="Pfam" id="PF25601">
    <property type="entry name" value="AAA_lid_14"/>
    <property type="match status" value="1"/>
</dbReference>
<dbReference type="SUPFAM" id="SSF46689">
    <property type="entry name" value="Homeodomain-like"/>
    <property type="match status" value="1"/>
</dbReference>
<keyword evidence="10" id="KW-1185">Reference proteome</keyword>
<dbReference type="InterPro" id="IPR027417">
    <property type="entry name" value="P-loop_NTPase"/>
</dbReference>
<dbReference type="InterPro" id="IPR001789">
    <property type="entry name" value="Sig_transdc_resp-reg_receiver"/>
</dbReference>
<reference evidence="10" key="1">
    <citation type="journal article" date="2022" name="Int. J. Syst. Evol. Microbiol.">
        <title>Anaeromyxobacter oryzae sp. nov., Anaeromyxobacter diazotrophicus sp. nov. and Anaeromyxobacter paludicola sp. nov., isolated from paddy soils.</title>
        <authorList>
            <person name="Itoh H."/>
            <person name="Xu Z."/>
            <person name="Mise K."/>
            <person name="Masuda Y."/>
            <person name="Ushijima N."/>
            <person name="Hayakawa C."/>
            <person name="Shiratori Y."/>
            <person name="Senoo K."/>
        </authorList>
    </citation>
    <scope>NUCLEOTIDE SEQUENCE [LARGE SCALE GENOMIC DNA]</scope>
    <source>
        <strain evidence="10">Red232</strain>
    </source>
</reference>
<feature type="domain" description="Response regulatory" evidence="8">
    <location>
        <begin position="2"/>
        <end position="116"/>
    </location>
</feature>
<dbReference type="PROSITE" id="PS50110">
    <property type="entry name" value="RESPONSE_REGULATORY"/>
    <property type="match status" value="1"/>
</dbReference>
<dbReference type="PROSITE" id="PS50045">
    <property type="entry name" value="SIGMA54_INTERACT_4"/>
    <property type="match status" value="1"/>
</dbReference>
<feature type="modified residue" description="4-aspartylphosphate" evidence="6">
    <location>
        <position position="51"/>
    </location>
</feature>
<dbReference type="InterPro" id="IPR011006">
    <property type="entry name" value="CheY-like_superfamily"/>
</dbReference>
<name>A0ABN6MVU8_9BACT</name>
<sequence>MKLLLAEDDRIVRITVRDALADDGYAVTECADGTSALHAVQAEVFDIVLSDVRLPGVDGIALFRAVRQINPRAAVVLMTAFADADDAVAVMREGARDYVQKPFEIDELLLRIRRVRDEIAFRARMETGQGPTRPEPLRGDSPAMQRLRERVDAAAQSEVAVLLTGETGTGKDLCARTIHERSRRADKPFVAVNCAAIPDTLFEAELFGHEKGAFTGADRRRVGRFEAANGGTLLLDEVGELAAASQAKLLRVLESSTFEPVGSSRPVKVDVRVLAATNRDLAADAAQGRFRRDLYYRLNVIDLHVPPLRERRADLPVLVRAFSEEIASRQGRPVPELAPDVVAALAAYDYPGNVRELLHALERGVALSRGGPIELDHLPADIAATFAREPSGAPSLEHVQPLGEAVAVFEREYIQRVLDKAGGHKTRAAALLGISRKNLWERLRDATRDGGEDDANER</sequence>
<evidence type="ECO:0000256" key="3">
    <source>
        <dbReference type="ARBA" id="ARBA00023015"/>
    </source>
</evidence>
<dbReference type="SMART" id="SM00382">
    <property type="entry name" value="AAA"/>
    <property type="match status" value="1"/>
</dbReference>
<evidence type="ECO:0000256" key="4">
    <source>
        <dbReference type="ARBA" id="ARBA00023125"/>
    </source>
</evidence>
<evidence type="ECO:0000259" key="8">
    <source>
        <dbReference type="PROSITE" id="PS50110"/>
    </source>
</evidence>
<evidence type="ECO:0000256" key="6">
    <source>
        <dbReference type="PROSITE-ProRule" id="PRU00169"/>
    </source>
</evidence>
<dbReference type="InterPro" id="IPR009057">
    <property type="entry name" value="Homeodomain-like_sf"/>
</dbReference>
<dbReference type="PRINTS" id="PR01590">
    <property type="entry name" value="HTHFIS"/>
</dbReference>
<dbReference type="Proteomes" id="UP001162891">
    <property type="component" value="Chromosome"/>
</dbReference>
<dbReference type="CDD" id="cd00156">
    <property type="entry name" value="REC"/>
    <property type="match status" value="1"/>
</dbReference>
<dbReference type="InterPro" id="IPR003593">
    <property type="entry name" value="AAA+_ATPase"/>
</dbReference>
<dbReference type="InterPro" id="IPR002197">
    <property type="entry name" value="HTH_Fis"/>
</dbReference>
<gene>
    <name evidence="9" type="ORF">AMOR_40700</name>
</gene>
<feature type="domain" description="Sigma-54 factor interaction" evidence="7">
    <location>
        <begin position="137"/>
        <end position="366"/>
    </location>
</feature>
<keyword evidence="3" id="KW-0805">Transcription regulation</keyword>
<dbReference type="CDD" id="cd00009">
    <property type="entry name" value="AAA"/>
    <property type="match status" value="1"/>
</dbReference>
<evidence type="ECO:0000256" key="1">
    <source>
        <dbReference type="ARBA" id="ARBA00022741"/>
    </source>
</evidence>
<evidence type="ECO:0000259" key="7">
    <source>
        <dbReference type="PROSITE" id="PS50045"/>
    </source>
</evidence>
<dbReference type="InterPro" id="IPR058031">
    <property type="entry name" value="AAA_lid_NorR"/>
</dbReference>
<dbReference type="PROSITE" id="PS00676">
    <property type="entry name" value="SIGMA54_INTERACT_2"/>
    <property type="match status" value="1"/>
</dbReference>
<dbReference type="SUPFAM" id="SSF52540">
    <property type="entry name" value="P-loop containing nucleoside triphosphate hydrolases"/>
    <property type="match status" value="1"/>
</dbReference>
<dbReference type="Gene3D" id="3.40.50.300">
    <property type="entry name" value="P-loop containing nucleotide triphosphate hydrolases"/>
    <property type="match status" value="1"/>
</dbReference>
<dbReference type="Gene3D" id="1.10.10.60">
    <property type="entry name" value="Homeodomain-like"/>
    <property type="match status" value="1"/>
</dbReference>
<dbReference type="Pfam" id="PF00072">
    <property type="entry name" value="Response_reg"/>
    <property type="match status" value="1"/>
</dbReference>
<evidence type="ECO:0000256" key="2">
    <source>
        <dbReference type="ARBA" id="ARBA00022840"/>
    </source>
</evidence>
<dbReference type="SMART" id="SM00448">
    <property type="entry name" value="REC"/>
    <property type="match status" value="1"/>
</dbReference>
<evidence type="ECO:0000256" key="5">
    <source>
        <dbReference type="ARBA" id="ARBA00023163"/>
    </source>
</evidence>
<dbReference type="Gene3D" id="1.10.8.60">
    <property type="match status" value="1"/>
</dbReference>
<keyword evidence="5" id="KW-0804">Transcription</keyword>
<dbReference type="Pfam" id="PF00158">
    <property type="entry name" value="Sigma54_activat"/>
    <property type="match status" value="1"/>
</dbReference>
<dbReference type="InterPro" id="IPR025944">
    <property type="entry name" value="Sigma_54_int_dom_CS"/>
</dbReference>
<dbReference type="Gene3D" id="3.40.50.2300">
    <property type="match status" value="1"/>
</dbReference>
<dbReference type="PANTHER" id="PTHR32071">
    <property type="entry name" value="TRANSCRIPTIONAL REGULATORY PROTEIN"/>
    <property type="match status" value="1"/>
</dbReference>